<organism evidence="1 2">
    <name type="scientific">Streptomyces alboflavus</name>
    <dbReference type="NCBI Taxonomy" id="67267"/>
    <lineage>
        <taxon>Bacteria</taxon>
        <taxon>Bacillati</taxon>
        <taxon>Actinomycetota</taxon>
        <taxon>Actinomycetes</taxon>
        <taxon>Kitasatosporales</taxon>
        <taxon>Streptomycetaceae</taxon>
        <taxon>Streptomyces</taxon>
    </lineage>
</organism>
<dbReference type="EMBL" id="CP021748">
    <property type="protein sequence ID" value="ARX81541.1"/>
    <property type="molecule type" value="Genomic_DNA"/>
</dbReference>
<reference evidence="1 2" key="1">
    <citation type="submission" date="2017-05" db="EMBL/GenBank/DDBJ databases">
        <title>Streptomyces alboflavus Genome sequencing and assembly.</title>
        <authorList>
            <person name="Wang Y."/>
            <person name="Du B."/>
            <person name="Ding Y."/>
            <person name="Liu H."/>
            <person name="Hou Q."/>
            <person name="Liu K."/>
            <person name="Wang C."/>
            <person name="Yao L."/>
        </authorList>
    </citation>
    <scope>NUCLEOTIDE SEQUENCE [LARGE SCALE GENOMIC DNA]</scope>
    <source>
        <strain evidence="1 2">MDJK44</strain>
    </source>
</reference>
<dbReference type="RefSeq" id="WP_087882945.1">
    <property type="nucleotide sequence ID" value="NZ_CP021748.1"/>
</dbReference>
<keyword evidence="2" id="KW-1185">Reference proteome</keyword>
<dbReference type="AlphaFoldDB" id="A0A1Z1W547"/>
<name>A0A1Z1W547_9ACTN</name>
<accession>A0A1Z1W547</accession>
<dbReference type="Proteomes" id="UP000195880">
    <property type="component" value="Chromosome"/>
</dbReference>
<dbReference type="KEGG" id="salf:SMD44_00939"/>
<sequence>MAVQPALVCPRGCGSGFVSVTNTFQSLKGKRNQGLMVMTVTGECGGCHQLCDNEIVGSIDDLKLTSRAHGR</sequence>
<evidence type="ECO:0000313" key="2">
    <source>
        <dbReference type="Proteomes" id="UP000195880"/>
    </source>
</evidence>
<protein>
    <submittedName>
        <fullName evidence="1">Uncharacterized protein</fullName>
    </submittedName>
</protein>
<gene>
    <name evidence="1" type="ORF">SMD44_00939</name>
</gene>
<proteinExistence type="predicted"/>
<evidence type="ECO:0000313" key="1">
    <source>
        <dbReference type="EMBL" id="ARX81541.1"/>
    </source>
</evidence>